<keyword evidence="1" id="KW-0433">Leucine-rich repeat</keyword>
<accession>A0ABR2HE43</accession>
<dbReference type="PANTHER" id="PTHR46652">
    <property type="entry name" value="LEUCINE-RICH REPEAT AND IQ DOMAIN-CONTAINING PROTEIN 1-RELATED"/>
    <property type="match status" value="1"/>
</dbReference>
<dbReference type="InterPro" id="IPR032675">
    <property type="entry name" value="LRR_dom_sf"/>
</dbReference>
<dbReference type="SMART" id="SM00369">
    <property type="entry name" value="LRR_TYP"/>
    <property type="match status" value="6"/>
</dbReference>
<gene>
    <name evidence="4" type="ORF">M9Y10_021105</name>
</gene>
<evidence type="ECO:0000313" key="5">
    <source>
        <dbReference type="Proteomes" id="UP001470230"/>
    </source>
</evidence>
<reference evidence="4 5" key="1">
    <citation type="submission" date="2024-04" db="EMBL/GenBank/DDBJ databases">
        <title>Tritrichomonas musculus Genome.</title>
        <authorList>
            <person name="Alves-Ferreira E."/>
            <person name="Grigg M."/>
            <person name="Lorenzi H."/>
            <person name="Galac M."/>
        </authorList>
    </citation>
    <scope>NUCLEOTIDE SEQUENCE [LARGE SCALE GENOMIC DNA]</scope>
    <source>
        <strain evidence="4 5">EAF2021</strain>
    </source>
</reference>
<feature type="compositionally biased region" description="Polar residues" evidence="3">
    <location>
        <begin position="1"/>
        <end position="28"/>
    </location>
</feature>
<dbReference type="Pfam" id="PF13855">
    <property type="entry name" value="LRR_8"/>
    <property type="match status" value="1"/>
</dbReference>
<dbReference type="InterPro" id="IPR003591">
    <property type="entry name" value="Leu-rich_rpt_typical-subtyp"/>
</dbReference>
<feature type="compositionally biased region" description="Basic and acidic residues" evidence="3">
    <location>
        <begin position="33"/>
        <end position="49"/>
    </location>
</feature>
<organism evidence="4 5">
    <name type="scientific">Tritrichomonas musculus</name>
    <dbReference type="NCBI Taxonomy" id="1915356"/>
    <lineage>
        <taxon>Eukaryota</taxon>
        <taxon>Metamonada</taxon>
        <taxon>Parabasalia</taxon>
        <taxon>Tritrichomonadida</taxon>
        <taxon>Tritrichomonadidae</taxon>
        <taxon>Tritrichomonas</taxon>
    </lineage>
</organism>
<dbReference type="Gene3D" id="3.80.10.10">
    <property type="entry name" value="Ribonuclease Inhibitor"/>
    <property type="match status" value="2"/>
</dbReference>
<sequence>MTDQDSSYYSGQSESAQGTESALESNQPAADDDPLKSDDGAEEETKIEIQEEEEQQEKLTPEEARKKAFDMLHDGSITFPEDFTDDELKALLESIEFPDEISSETLEQYHNECVQLIKEELVPDPEKPGEEDDEESFVKLTPEFIAERLSDLQPVEGEHLSFALSSFAVQEAEIYDISALAEYQALTYIKLKTNIISDASPLNGLPRLRELYLNENKLVSFSNISLPSLEILDLSSNQFRTIGHLSLPKLKKLNLSQNRICYVAPSAFSELVDLTQLLLTENKIKSFKPDTFKSLGKLETLTLDQNQLTEITEGLFEGLSALKKVVFNENPLESIAGISSLVTLEEVQLQQSQLEDIERVKPLIDLKALKSINLDGSPVDGAENFRSDIILMLPWLEVLDEENISFAERQEALQLDEERKAEAERERQEAEREAAERAAEQASENPEGGNTEEEEKGDGNTDGTGESYSTYYDSDQK</sequence>
<protein>
    <submittedName>
        <fullName evidence="4">Regulation of response to stimulus</fullName>
    </submittedName>
</protein>
<evidence type="ECO:0000256" key="1">
    <source>
        <dbReference type="ARBA" id="ARBA00022614"/>
    </source>
</evidence>
<keyword evidence="2" id="KW-0677">Repeat</keyword>
<dbReference type="PROSITE" id="PS51450">
    <property type="entry name" value="LRR"/>
    <property type="match status" value="2"/>
</dbReference>
<name>A0ABR2HE43_9EUKA</name>
<dbReference type="InterPro" id="IPR001611">
    <property type="entry name" value="Leu-rich_rpt"/>
</dbReference>
<dbReference type="SUPFAM" id="SSF52058">
    <property type="entry name" value="L domain-like"/>
    <property type="match status" value="1"/>
</dbReference>
<feature type="region of interest" description="Disordered" evidence="3">
    <location>
        <begin position="1"/>
        <end position="67"/>
    </location>
</feature>
<evidence type="ECO:0000256" key="3">
    <source>
        <dbReference type="SAM" id="MobiDB-lite"/>
    </source>
</evidence>
<feature type="compositionally biased region" description="Basic and acidic residues" evidence="3">
    <location>
        <begin position="417"/>
        <end position="439"/>
    </location>
</feature>
<dbReference type="EMBL" id="JAPFFF010000031">
    <property type="protein sequence ID" value="KAK8844932.1"/>
    <property type="molecule type" value="Genomic_DNA"/>
</dbReference>
<comment type="caution">
    <text evidence="4">The sequence shown here is derived from an EMBL/GenBank/DDBJ whole genome shotgun (WGS) entry which is preliminary data.</text>
</comment>
<evidence type="ECO:0000313" key="4">
    <source>
        <dbReference type="EMBL" id="KAK8844932.1"/>
    </source>
</evidence>
<keyword evidence="5" id="KW-1185">Reference proteome</keyword>
<evidence type="ECO:0000256" key="2">
    <source>
        <dbReference type="ARBA" id="ARBA00022737"/>
    </source>
</evidence>
<dbReference type="InterPro" id="IPR050836">
    <property type="entry name" value="SDS22/Internalin_LRR"/>
</dbReference>
<feature type="compositionally biased region" description="Basic and acidic residues" evidence="3">
    <location>
        <begin position="56"/>
        <end position="67"/>
    </location>
</feature>
<proteinExistence type="predicted"/>
<dbReference type="Proteomes" id="UP001470230">
    <property type="component" value="Unassembled WGS sequence"/>
</dbReference>
<feature type="region of interest" description="Disordered" evidence="3">
    <location>
        <begin position="417"/>
        <end position="477"/>
    </location>
</feature>
<dbReference type="PANTHER" id="PTHR46652:SF3">
    <property type="entry name" value="LEUCINE-RICH REPEAT-CONTAINING PROTEIN 9"/>
    <property type="match status" value="1"/>
</dbReference>
<feature type="compositionally biased region" description="Low complexity" evidence="3">
    <location>
        <begin position="440"/>
        <end position="449"/>
    </location>
</feature>
<feature type="compositionally biased region" description="Polar residues" evidence="3">
    <location>
        <begin position="467"/>
        <end position="477"/>
    </location>
</feature>